<keyword evidence="4" id="KW-1185">Reference proteome</keyword>
<dbReference type="KEGG" id="cpra:CPter91_0616"/>
<name>A0A127PYY5_9BURK</name>
<dbReference type="EMBL" id="CP013234">
    <property type="protein sequence ID" value="AMP03011.1"/>
    <property type="molecule type" value="Genomic_DNA"/>
</dbReference>
<reference evidence="3 4" key="1">
    <citation type="submission" date="2015-11" db="EMBL/GenBank/DDBJ databases">
        <title>Exploring the genomic traits of fungus-feeding bacterial genus Collimonas.</title>
        <authorList>
            <person name="Song C."/>
            <person name="Schmidt R."/>
            <person name="de Jager V."/>
            <person name="Krzyzanowska D."/>
            <person name="Jongedijk E."/>
            <person name="Cankar K."/>
            <person name="Beekwilder J."/>
            <person name="van Veen A."/>
            <person name="de Boer W."/>
            <person name="van Veen J.A."/>
            <person name="Garbeva P."/>
        </authorList>
    </citation>
    <scope>NUCLEOTIDE SEQUENCE [LARGE SCALE GENOMIC DNA]</scope>
    <source>
        <strain evidence="2 4">Ter291</strain>
        <strain evidence="1 3">Ter91</strain>
    </source>
</reference>
<proteinExistence type="predicted"/>
<evidence type="ECO:0000313" key="3">
    <source>
        <dbReference type="Proteomes" id="UP000074561"/>
    </source>
</evidence>
<gene>
    <name evidence="2" type="ORF">CPter291_0547</name>
    <name evidence="1" type="ORF">CPter91_0616</name>
</gene>
<evidence type="ECO:0000313" key="4">
    <source>
        <dbReference type="Proteomes" id="UP000074914"/>
    </source>
</evidence>
<dbReference type="EMBL" id="CP013236">
    <property type="protein sequence ID" value="AMP12833.1"/>
    <property type="molecule type" value="Genomic_DNA"/>
</dbReference>
<dbReference type="AlphaFoldDB" id="A0A127PYY5"/>
<protein>
    <submittedName>
        <fullName evidence="1">Uncharacterized protein</fullName>
    </submittedName>
</protein>
<evidence type="ECO:0000313" key="2">
    <source>
        <dbReference type="EMBL" id="AMP12833.1"/>
    </source>
</evidence>
<organism evidence="1 3">
    <name type="scientific">Collimonas pratensis</name>
    <dbReference type="NCBI Taxonomy" id="279113"/>
    <lineage>
        <taxon>Bacteria</taxon>
        <taxon>Pseudomonadati</taxon>
        <taxon>Pseudomonadota</taxon>
        <taxon>Betaproteobacteria</taxon>
        <taxon>Burkholderiales</taxon>
        <taxon>Oxalobacteraceae</taxon>
        <taxon>Collimonas</taxon>
    </lineage>
</organism>
<dbReference type="Proteomes" id="UP000074561">
    <property type="component" value="Chromosome"/>
</dbReference>
<accession>A0A127PYY5</accession>
<evidence type="ECO:0000313" key="1">
    <source>
        <dbReference type="EMBL" id="AMP03011.1"/>
    </source>
</evidence>
<sequence>MPDRLNNHLRLIQYFVIPKTQNRKTRYLQSPGPLFVFLILNVL</sequence>
<dbReference type="Proteomes" id="UP000074914">
    <property type="component" value="Chromosome"/>
</dbReference>